<keyword evidence="7" id="KW-0676">Redox-active center</keyword>
<dbReference type="PANTHER" id="PTHR35891">
    <property type="entry name" value="THIOL:DISULFIDE INTERCHANGE PROTEIN DSBA"/>
    <property type="match status" value="1"/>
</dbReference>
<evidence type="ECO:0000256" key="4">
    <source>
        <dbReference type="ARBA" id="ARBA00022729"/>
    </source>
</evidence>
<evidence type="ECO:0000259" key="9">
    <source>
        <dbReference type="PROSITE" id="PS51352"/>
    </source>
</evidence>
<evidence type="ECO:0000256" key="3">
    <source>
        <dbReference type="ARBA" id="ARBA00013831"/>
    </source>
</evidence>
<dbReference type="EMBL" id="CP041742">
    <property type="protein sequence ID" value="QDQ73870.1"/>
    <property type="molecule type" value="Genomic_DNA"/>
</dbReference>
<evidence type="ECO:0000313" key="10">
    <source>
        <dbReference type="EMBL" id="QDQ73870.1"/>
    </source>
</evidence>
<feature type="region of interest" description="Disordered" evidence="8">
    <location>
        <begin position="1"/>
        <end position="39"/>
    </location>
</feature>
<proteinExistence type="inferred from homology"/>
<keyword evidence="5" id="KW-0574">Periplasm</keyword>
<dbReference type="GO" id="GO:0042597">
    <property type="term" value="C:periplasmic space"/>
    <property type="evidence" value="ECO:0007669"/>
    <property type="project" value="UniProtKB-SubCell"/>
</dbReference>
<dbReference type="InterPro" id="IPR036249">
    <property type="entry name" value="Thioredoxin-like_sf"/>
</dbReference>
<protein>
    <recommendedName>
        <fullName evidence="3">Thiol:disulfide interchange protein DsbA</fullName>
    </recommendedName>
</protein>
<dbReference type="SUPFAM" id="SSF52833">
    <property type="entry name" value="Thioredoxin-like"/>
    <property type="match status" value="1"/>
</dbReference>
<keyword evidence="4" id="KW-0732">Signal</keyword>
<dbReference type="Gene3D" id="3.40.30.10">
    <property type="entry name" value="Glutaredoxin"/>
    <property type="match status" value="1"/>
</dbReference>
<feature type="domain" description="Thioredoxin" evidence="9">
    <location>
        <begin position="70"/>
        <end position="257"/>
    </location>
</feature>
<sequence>MPAMRRRMRPRRRRPADPGRGNFPRRRQSEPVQPLHQPAGTDPVPAFFCPDAMTRILLSLLFSLLLPASAFAAAPAPFVPTEGVDYVVIDGAQPYRPLQGKVEVVEVFAYSCSHCADFQPKLDAWRHRLPRDVRFTFVPSAAVGSEPLSRAYFAVESLGAVEAVHAALFRAIHDDGTMPSNPTDSELQQWLVGQGLPAAKLKAAWDSPAMVAALRHANDFQQAVGIEGTPTLVVDGKYRILGKSRDDQLRILDALIASQRRRHR</sequence>
<evidence type="ECO:0000256" key="2">
    <source>
        <dbReference type="ARBA" id="ARBA00005791"/>
    </source>
</evidence>
<evidence type="ECO:0000256" key="1">
    <source>
        <dbReference type="ARBA" id="ARBA00004418"/>
    </source>
</evidence>
<reference evidence="10 11" key="1">
    <citation type="submission" date="2019-07" db="EMBL/GenBank/DDBJ databases">
        <title>Lysobacter weifangensis sp. nov., isolated from bensulfuron-methyl contaminated farmland soil.</title>
        <authorList>
            <person name="Zhao H."/>
        </authorList>
    </citation>
    <scope>NUCLEOTIDE SEQUENCE [LARGE SCALE GENOMIC DNA]</scope>
    <source>
        <strain evidence="10 11">CC-Bw-6</strain>
    </source>
</reference>
<organism evidence="10 11">
    <name type="scientific">Pseudoluteimonas lycopersici</name>
    <dbReference type="NCBI Taxonomy" id="1324796"/>
    <lineage>
        <taxon>Bacteria</taxon>
        <taxon>Pseudomonadati</taxon>
        <taxon>Pseudomonadota</taxon>
        <taxon>Gammaproteobacteria</taxon>
        <taxon>Lysobacterales</taxon>
        <taxon>Lysobacteraceae</taxon>
        <taxon>Pseudoluteimonas</taxon>
    </lineage>
</organism>
<dbReference type="GO" id="GO:0016491">
    <property type="term" value="F:oxidoreductase activity"/>
    <property type="evidence" value="ECO:0007669"/>
    <property type="project" value="InterPro"/>
</dbReference>
<dbReference type="OrthoDB" id="9784896at2"/>
<accession>A0A516V5R6</accession>
<evidence type="ECO:0000256" key="5">
    <source>
        <dbReference type="ARBA" id="ARBA00022764"/>
    </source>
</evidence>
<dbReference type="CDD" id="cd03019">
    <property type="entry name" value="DsbA_DsbA"/>
    <property type="match status" value="1"/>
</dbReference>
<dbReference type="PROSITE" id="PS51352">
    <property type="entry name" value="THIOREDOXIN_2"/>
    <property type="match status" value="1"/>
</dbReference>
<comment type="similarity">
    <text evidence="2">Belongs to the thioredoxin family. DsbA subfamily.</text>
</comment>
<dbReference type="Proteomes" id="UP000315891">
    <property type="component" value="Chromosome"/>
</dbReference>
<gene>
    <name evidence="10" type="ORF">FNZ56_08255</name>
</gene>
<evidence type="ECO:0000256" key="8">
    <source>
        <dbReference type="SAM" id="MobiDB-lite"/>
    </source>
</evidence>
<keyword evidence="6" id="KW-1015">Disulfide bond</keyword>
<evidence type="ECO:0000256" key="7">
    <source>
        <dbReference type="ARBA" id="ARBA00023284"/>
    </source>
</evidence>
<dbReference type="PANTHER" id="PTHR35891:SF2">
    <property type="entry name" value="THIOL:DISULFIDE INTERCHANGE PROTEIN DSBA"/>
    <property type="match status" value="1"/>
</dbReference>
<name>A0A516V5R6_9GAMM</name>
<evidence type="ECO:0000313" key="11">
    <source>
        <dbReference type="Proteomes" id="UP000315891"/>
    </source>
</evidence>
<evidence type="ECO:0000256" key="6">
    <source>
        <dbReference type="ARBA" id="ARBA00023157"/>
    </source>
</evidence>
<dbReference type="InterPro" id="IPR050824">
    <property type="entry name" value="Thiol_disulfide_DsbA"/>
</dbReference>
<dbReference type="Pfam" id="PF01323">
    <property type="entry name" value="DSBA"/>
    <property type="match status" value="1"/>
</dbReference>
<keyword evidence="11" id="KW-1185">Reference proteome</keyword>
<comment type="subcellular location">
    <subcellularLocation>
        <location evidence="1">Periplasm</location>
    </subcellularLocation>
</comment>
<dbReference type="InterPro" id="IPR001853">
    <property type="entry name" value="DSBA-like_thioredoxin_dom"/>
</dbReference>
<dbReference type="AlphaFoldDB" id="A0A516V5R6"/>
<dbReference type="InterPro" id="IPR013766">
    <property type="entry name" value="Thioredoxin_domain"/>
</dbReference>
<dbReference type="InterPro" id="IPR023205">
    <property type="entry name" value="DsbA/DsbL"/>
</dbReference>
<feature type="compositionally biased region" description="Basic residues" evidence="8">
    <location>
        <begin position="1"/>
        <end position="14"/>
    </location>
</feature>